<dbReference type="RefSeq" id="WP_161977312.1">
    <property type="nucleotide sequence ID" value="NZ_BIFS01000001.1"/>
</dbReference>
<sequence>MVDIKFMLDVVMKQRQFKSQDHWNRKLLEAHQQRMVHSLRRHAYENSPFYQQFHTGLYDAPLDQLPALTKAHMMNQFDSLVTDRAVHLEDVKKYMEDQERSHYFLGRYVINATSGSSGHPAVVLWSRGEWAATMASAFARTPIPFSFIQKRKLAQIASTTTFHMSAQGGTSAQNLLMPTLLLAATEPLGSMVRRLNDWQPDLLIVYASMGRILADEQLAGRLKIAPQTVMVGSEVLTAETRRRIEKAWGKPVFNNYAATEAGGIAIECDQHRGMHVMEDLVMVENVDKDNQPVPPGVFGDKLLVTPFYKRMQPLIRYTIEDRVRFSSEPCPCGRPFKLIDAIEGRIQEVLSFPRAGGGEVRIHPLIFHNLLDMLPVSGWQVVQETDGLHILLAHGHGALDDSQIESSMKNALATQEAVAPRIQVQRVDAIPQTIAGKAPLVKSNLASASH</sequence>
<name>A0A402AI30_9CHLR</name>
<protein>
    <submittedName>
        <fullName evidence="2">Coenzyme F390 synthetase</fullName>
    </submittedName>
</protein>
<evidence type="ECO:0000259" key="1">
    <source>
        <dbReference type="Pfam" id="PF00501"/>
    </source>
</evidence>
<dbReference type="Proteomes" id="UP000287188">
    <property type="component" value="Unassembled WGS sequence"/>
</dbReference>
<evidence type="ECO:0000313" key="3">
    <source>
        <dbReference type="Proteomes" id="UP000287188"/>
    </source>
</evidence>
<dbReference type="InterPro" id="IPR000873">
    <property type="entry name" value="AMP-dep_synth/lig_dom"/>
</dbReference>
<reference evidence="3" key="1">
    <citation type="submission" date="2018-12" db="EMBL/GenBank/DDBJ databases">
        <title>Tengunoibacter tsumagoiensis gen. nov., sp. nov., Dictyobacter kobayashii sp. nov., D. alpinus sp. nov., and D. joshuensis sp. nov. and description of Dictyobacteraceae fam. nov. within the order Ktedonobacterales isolated from Tengu-no-mugimeshi.</title>
        <authorList>
            <person name="Wang C.M."/>
            <person name="Zheng Y."/>
            <person name="Sakai Y."/>
            <person name="Toyoda A."/>
            <person name="Minakuchi Y."/>
            <person name="Abe K."/>
            <person name="Yokota A."/>
            <person name="Yabe S."/>
        </authorList>
    </citation>
    <scope>NUCLEOTIDE SEQUENCE [LARGE SCALE GENOMIC DNA]</scope>
    <source>
        <strain evidence="3">Uno11</strain>
    </source>
</reference>
<dbReference type="Gene3D" id="3.40.50.12780">
    <property type="entry name" value="N-terminal domain of ligase-like"/>
    <property type="match status" value="1"/>
</dbReference>
<gene>
    <name evidence="2" type="ORF">KDK_24940</name>
</gene>
<dbReference type="Pfam" id="PF00501">
    <property type="entry name" value="AMP-binding"/>
    <property type="match status" value="1"/>
</dbReference>
<evidence type="ECO:0000313" key="2">
    <source>
        <dbReference type="EMBL" id="GCE18694.1"/>
    </source>
</evidence>
<dbReference type="InterPro" id="IPR053158">
    <property type="entry name" value="CapK_Type1_Caps_Biosynth"/>
</dbReference>
<dbReference type="EMBL" id="BIFS01000001">
    <property type="protein sequence ID" value="GCE18694.1"/>
    <property type="molecule type" value="Genomic_DNA"/>
</dbReference>
<dbReference type="SUPFAM" id="SSF56801">
    <property type="entry name" value="Acetyl-CoA synthetase-like"/>
    <property type="match status" value="1"/>
</dbReference>
<accession>A0A402AI30</accession>
<dbReference type="PANTHER" id="PTHR36932">
    <property type="entry name" value="CAPSULAR POLYSACCHARIDE BIOSYNTHESIS PROTEIN"/>
    <property type="match status" value="1"/>
</dbReference>
<proteinExistence type="predicted"/>
<keyword evidence="3" id="KW-1185">Reference proteome</keyword>
<dbReference type="AlphaFoldDB" id="A0A402AI30"/>
<comment type="caution">
    <text evidence="2">The sequence shown here is derived from an EMBL/GenBank/DDBJ whole genome shotgun (WGS) entry which is preliminary data.</text>
</comment>
<dbReference type="PANTHER" id="PTHR36932:SF1">
    <property type="entry name" value="CAPSULAR POLYSACCHARIDE BIOSYNTHESIS PROTEIN"/>
    <property type="match status" value="1"/>
</dbReference>
<dbReference type="InterPro" id="IPR042099">
    <property type="entry name" value="ANL_N_sf"/>
</dbReference>
<feature type="domain" description="AMP-dependent synthetase/ligase" evidence="1">
    <location>
        <begin position="109"/>
        <end position="299"/>
    </location>
</feature>
<organism evidence="2 3">
    <name type="scientific">Dictyobacter kobayashii</name>
    <dbReference type="NCBI Taxonomy" id="2014872"/>
    <lineage>
        <taxon>Bacteria</taxon>
        <taxon>Bacillati</taxon>
        <taxon>Chloroflexota</taxon>
        <taxon>Ktedonobacteria</taxon>
        <taxon>Ktedonobacterales</taxon>
        <taxon>Dictyobacteraceae</taxon>
        <taxon>Dictyobacter</taxon>
    </lineage>
</organism>